<comment type="caution">
    <text evidence="2">The sequence shown here is derived from an EMBL/GenBank/DDBJ whole genome shotgun (WGS) entry which is preliminary data.</text>
</comment>
<dbReference type="Proteomes" id="UP000298030">
    <property type="component" value="Unassembled WGS sequence"/>
</dbReference>
<sequence>MAALFVGLCVEEYTGANPPRKGIEEGESEEARQRTQGPQLQHGRLQRSARSTPPQTPKCDRVKVILNLDAEPIAVSPPPAHPRTTLDDVRLTPPPETNSTPLPPATVIITKSSAQLRCQGIRQHQRKINILRVAEMQIAPQLGAMTGSDKTVKEETSALCL</sequence>
<dbReference type="AlphaFoldDB" id="A0A4Y7SRA7"/>
<protein>
    <submittedName>
        <fullName evidence="2">Uncharacterized protein</fullName>
    </submittedName>
</protein>
<proteinExistence type="predicted"/>
<evidence type="ECO:0000256" key="1">
    <source>
        <dbReference type="SAM" id="MobiDB-lite"/>
    </source>
</evidence>
<gene>
    <name evidence="2" type="ORF">FA13DRAFT_1797267</name>
</gene>
<evidence type="ECO:0000313" key="3">
    <source>
        <dbReference type="Proteomes" id="UP000298030"/>
    </source>
</evidence>
<feature type="region of interest" description="Disordered" evidence="1">
    <location>
        <begin position="14"/>
        <end position="60"/>
    </location>
</feature>
<accession>A0A4Y7SRA7</accession>
<organism evidence="2 3">
    <name type="scientific">Coprinellus micaceus</name>
    <name type="common">Glistening ink-cap mushroom</name>
    <name type="synonym">Coprinus micaceus</name>
    <dbReference type="NCBI Taxonomy" id="71717"/>
    <lineage>
        <taxon>Eukaryota</taxon>
        <taxon>Fungi</taxon>
        <taxon>Dikarya</taxon>
        <taxon>Basidiomycota</taxon>
        <taxon>Agaricomycotina</taxon>
        <taxon>Agaricomycetes</taxon>
        <taxon>Agaricomycetidae</taxon>
        <taxon>Agaricales</taxon>
        <taxon>Agaricineae</taxon>
        <taxon>Psathyrellaceae</taxon>
        <taxon>Coprinellus</taxon>
    </lineage>
</organism>
<dbReference type="EMBL" id="QPFP01000067">
    <property type="protein sequence ID" value="TEB24385.1"/>
    <property type="molecule type" value="Genomic_DNA"/>
</dbReference>
<name>A0A4Y7SRA7_COPMI</name>
<feature type="compositionally biased region" description="Basic and acidic residues" evidence="1">
    <location>
        <begin position="21"/>
        <end position="33"/>
    </location>
</feature>
<feature type="compositionally biased region" description="Pro residues" evidence="1">
    <location>
        <begin position="92"/>
        <end position="104"/>
    </location>
</feature>
<evidence type="ECO:0000313" key="2">
    <source>
        <dbReference type="EMBL" id="TEB24385.1"/>
    </source>
</evidence>
<reference evidence="2 3" key="1">
    <citation type="journal article" date="2019" name="Nat. Ecol. Evol.">
        <title>Megaphylogeny resolves global patterns of mushroom evolution.</title>
        <authorList>
            <person name="Varga T."/>
            <person name="Krizsan K."/>
            <person name="Foldi C."/>
            <person name="Dima B."/>
            <person name="Sanchez-Garcia M."/>
            <person name="Sanchez-Ramirez S."/>
            <person name="Szollosi G.J."/>
            <person name="Szarkandi J.G."/>
            <person name="Papp V."/>
            <person name="Albert L."/>
            <person name="Andreopoulos W."/>
            <person name="Angelini C."/>
            <person name="Antonin V."/>
            <person name="Barry K.W."/>
            <person name="Bougher N.L."/>
            <person name="Buchanan P."/>
            <person name="Buyck B."/>
            <person name="Bense V."/>
            <person name="Catcheside P."/>
            <person name="Chovatia M."/>
            <person name="Cooper J."/>
            <person name="Damon W."/>
            <person name="Desjardin D."/>
            <person name="Finy P."/>
            <person name="Geml J."/>
            <person name="Haridas S."/>
            <person name="Hughes K."/>
            <person name="Justo A."/>
            <person name="Karasinski D."/>
            <person name="Kautmanova I."/>
            <person name="Kiss B."/>
            <person name="Kocsube S."/>
            <person name="Kotiranta H."/>
            <person name="LaButti K.M."/>
            <person name="Lechner B.E."/>
            <person name="Liimatainen K."/>
            <person name="Lipzen A."/>
            <person name="Lukacs Z."/>
            <person name="Mihaltcheva S."/>
            <person name="Morgado L.N."/>
            <person name="Niskanen T."/>
            <person name="Noordeloos M.E."/>
            <person name="Ohm R.A."/>
            <person name="Ortiz-Santana B."/>
            <person name="Ovrebo C."/>
            <person name="Racz N."/>
            <person name="Riley R."/>
            <person name="Savchenko A."/>
            <person name="Shiryaev A."/>
            <person name="Soop K."/>
            <person name="Spirin V."/>
            <person name="Szebenyi C."/>
            <person name="Tomsovsky M."/>
            <person name="Tulloss R.E."/>
            <person name="Uehling J."/>
            <person name="Grigoriev I.V."/>
            <person name="Vagvolgyi C."/>
            <person name="Papp T."/>
            <person name="Martin F.M."/>
            <person name="Miettinen O."/>
            <person name="Hibbett D.S."/>
            <person name="Nagy L.G."/>
        </authorList>
    </citation>
    <scope>NUCLEOTIDE SEQUENCE [LARGE SCALE GENOMIC DNA]</scope>
    <source>
        <strain evidence="2 3">FP101781</strain>
    </source>
</reference>
<feature type="region of interest" description="Disordered" evidence="1">
    <location>
        <begin position="73"/>
        <end position="104"/>
    </location>
</feature>
<keyword evidence="3" id="KW-1185">Reference proteome</keyword>